<dbReference type="InterPro" id="IPR050194">
    <property type="entry name" value="Glycosyltransferase_grp1"/>
</dbReference>
<dbReference type="Gene3D" id="3.40.50.2000">
    <property type="entry name" value="Glycogen Phosphorylase B"/>
    <property type="match status" value="3"/>
</dbReference>
<accession>A0A2G1WCH3</accession>
<feature type="compositionally biased region" description="Basic and acidic residues" evidence="1">
    <location>
        <begin position="299"/>
        <end position="310"/>
    </location>
</feature>
<evidence type="ECO:0000259" key="2">
    <source>
        <dbReference type="Pfam" id="PF00534"/>
    </source>
</evidence>
<gene>
    <name evidence="3" type="ORF">CEE69_05200</name>
</gene>
<dbReference type="AlphaFoldDB" id="A0A2G1WCH3"/>
<name>A0A2G1WCH3_9BACT</name>
<evidence type="ECO:0000313" key="4">
    <source>
        <dbReference type="Proteomes" id="UP000225740"/>
    </source>
</evidence>
<evidence type="ECO:0000256" key="1">
    <source>
        <dbReference type="SAM" id="MobiDB-lite"/>
    </source>
</evidence>
<dbReference type="Proteomes" id="UP000225740">
    <property type="component" value="Unassembled WGS sequence"/>
</dbReference>
<dbReference type="EMBL" id="NIZW01000002">
    <property type="protein sequence ID" value="PHQ36737.1"/>
    <property type="molecule type" value="Genomic_DNA"/>
</dbReference>
<dbReference type="Pfam" id="PF00534">
    <property type="entry name" value="Glycos_transf_1"/>
    <property type="match status" value="1"/>
</dbReference>
<dbReference type="PANTHER" id="PTHR45947:SF3">
    <property type="entry name" value="SULFOQUINOVOSYL TRANSFERASE SQD2"/>
    <property type="match status" value="1"/>
</dbReference>
<dbReference type="SUPFAM" id="SSF53756">
    <property type="entry name" value="UDP-Glycosyltransferase/glycogen phosphorylase"/>
    <property type="match status" value="1"/>
</dbReference>
<keyword evidence="4" id="KW-1185">Reference proteome</keyword>
<reference evidence="3 4" key="1">
    <citation type="submission" date="2017-06" db="EMBL/GenBank/DDBJ databases">
        <title>Description of Rhodopirellula bahusiensis sp. nov.</title>
        <authorList>
            <person name="Kizina J."/>
            <person name="Harder J."/>
        </authorList>
    </citation>
    <scope>NUCLEOTIDE SEQUENCE [LARGE SCALE GENOMIC DNA]</scope>
    <source>
        <strain evidence="3 4">SWK21</strain>
    </source>
</reference>
<proteinExistence type="predicted"/>
<feature type="region of interest" description="Disordered" evidence="1">
    <location>
        <begin position="287"/>
        <end position="315"/>
    </location>
</feature>
<evidence type="ECO:0000313" key="3">
    <source>
        <dbReference type="EMBL" id="PHQ36737.1"/>
    </source>
</evidence>
<dbReference type="InterPro" id="IPR001296">
    <property type="entry name" value="Glyco_trans_1"/>
</dbReference>
<protein>
    <recommendedName>
        <fullName evidence="2">Glycosyl transferase family 1 domain-containing protein</fullName>
    </recommendedName>
</protein>
<sequence>MSRAKHKHSDVPKLAIHFVRFGHYHLARLRSAVQQLTAVGWNVHGMQICTSDAIYAWDPIDADNDSVSDSSTVESGVVSTIFQAGHYEDISRTKMRDGVNNYLDRERPDAIAVSGWSSADARFCLQWAQRNHCKTILMSETRRADGDRLWWKEALKSRIVRKFDAALVGSQSHADYLAELGLATDKIFRGYNVIDDDYFASSTQKVRDNTRQKTTTPFFLASNRFVEIKNLRRGIEAFAGAMRKESTRPWDLCLLGDGPLRESLIDRSRELGLKVVLGRPWDEPSLDAIGPSPLNTLPEKGRRGSGEKPSESQFDEPTVFFPGFQQIDALPEYYARAAALFHPATSEPWGLVINEAMASGLPILASRNGGAAETLIVQDENGLLFDPEDIQAMTLAMARFMQMPLETHEGWGQRSRELLEQRMPTSAFGKGLRKLLDSSELV</sequence>
<dbReference type="CDD" id="cd03801">
    <property type="entry name" value="GT4_PimA-like"/>
    <property type="match status" value="1"/>
</dbReference>
<feature type="domain" description="Glycosyl transferase family 1" evidence="2">
    <location>
        <begin position="317"/>
        <end position="417"/>
    </location>
</feature>
<dbReference type="PANTHER" id="PTHR45947">
    <property type="entry name" value="SULFOQUINOVOSYL TRANSFERASE SQD2"/>
    <property type="match status" value="1"/>
</dbReference>
<comment type="caution">
    <text evidence="3">The sequence shown here is derived from an EMBL/GenBank/DDBJ whole genome shotgun (WGS) entry which is preliminary data.</text>
</comment>
<organism evidence="3 4">
    <name type="scientific">Rhodopirellula bahusiensis</name>
    <dbReference type="NCBI Taxonomy" id="2014065"/>
    <lineage>
        <taxon>Bacteria</taxon>
        <taxon>Pseudomonadati</taxon>
        <taxon>Planctomycetota</taxon>
        <taxon>Planctomycetia</taxon>
        <taxon>Pirellulales</taxon>
        <taxon>Pirellulaceae</taxon>
        <taxon>Rhodopirellula</taxon>
    </lineage>
</organism>
<dbReference type="GO" id="GO:0016757">
    <property type="term" value="F:glycosyltransferase activity"/>
    <property type="evidence" value="ECO:0007669"/>
    <property type="project" value="InterPro"/>
</dbReference>